<comment type="caution">
    <text evidence="1">The sequence shown here is derived from an EMBL/GenBank/DDBJ whole genome shotgun (WGS) entry which is preliminary data.</text>
</comment>
<keyword evidence="2" id="KW-1185">Reference proteome</keyword>
<dbReference type="Proteomes" id="UP000005336">
    <property type="component" value="Unassembled WGS sequence"/>
</dbReference>
<gene>
    <name evidence="1" type="ORF">HMPREF9370_0697</name>
</gene>
<dbReference type="EMBL" id="AGAZ01000029">
    <property type="protein sequence ID" value="EGZ49212.1"/>
    <property type="molecule type" value="Genomic_DNA"/>
</dbReference>
<accession>G4CNN8</accession>
<dbReference type="HOGENOM" id="CLU_3138197_0_0_4"/>
<evidence type="ECO:0000313" key="1">
    <source>
        <dbReference type="EMBL" id="EGZ49212.1"/>
    </source>
</evidence>
<dbReference type="PATRIC" id="fig|1030841.3.peg.687"/>
<name>G4CNN8_9NEIS</name>
<evidence type="ECO:0000313" key="2">
    <source>
        <dbReference type="Proteomes" id="UP000005336"/>
    </source>
</evidence>
<protein>
    <submittedName>
        <fullName evidence="1">Dihydroneopterin aldolase</fullName>
    </submittedName>
</protein>
<reference evidence="1 2" key="1">
    <citation type="submission" date="2011-06" db="EMBL/GenBank/DDBJ databases">
        <authorList>
            <person name="Muzny D."/>
            <person name="Qin X."/>
            <person name="Deng J."/>
            <person name="Jiang H."/>
            <person name="Liu Y."/>
            <person name="Qu J."/>
            <person name="Song X.-Z."/>
            <person name="Zhang L."/>
            <person name="Thornton R."/>
            <person name="Coyle M."/>
            <person name="Francisco L."/>
            <person name="Jackson L."/>
            <person name="Javaid M."/>
            <person name="Korchina V."/>
            <person name="Kovar C."/>
            <person name="Mata R."/>
            <person name="Mathew T."/>
            <person name="Ngo R."/>
            <person name="Nguyen L."/>
            <person name="Nguyen N."/>
            <person name="Okwuonu G."/>
            <person name="Ongeri F."/>
            <person name="Pham C."/>
            <person name="Simmons D."/>
            <person name="Wilczek-Boney K."/>
            <person name="Hale W."/>
            <person name="Jakkamsetti A."/>
            <person name="Pham P."/>
            <person name="Ruth R."/>
            <person name="San Lucas F."/>
            <person name="Warren J."/>
            <person name="Zhang J."/>
            <person name="Zhao Z."/>
            <person name="Zhou C."/>
            <person name="Zhu D."/>
            <person name="Lee S."/>
            <person name="Bess C."/>
            <person name="Blankenburg K."/>
            <person name="Forbes L."/>
            <person name="Fu Q."/>
            <person name="Gubbala S."/>
            <person name="Hirani K."/>
            <person name="Jayaseelan J.C."/>
            <person name="Lara F."/>
            <person name="Munidasa M."/>
            <person name="Palculict T."/>
            <person name="Patil S."/>
            <person name="Pu L.-L."/>
            <person name="Saada N."/>
            <person name="Tang L."/>
            <person name="Weissenberger G."/>
            <person name="Zhu Y."/>
            <person name="Hemphill L."/>
            <person name="Shang Y."/>
            <person name="Youmans B."/>
            <person name="Ayvaz T."/>
            <person name="Ross M."/>
            <person name="Santibanez J."/>
            <person name="Aqrawi P."/>
            <person name="Gross S."/>
            <person name="Joshi V."/>
            <person name="Fowler G."/>
            <person name="Nazareth L."/>
            <person name="Reid J."/>
            <person name="Worley K."/>
            <person name="Petrosino J."/>
            <person name="Highlander S."/>
            <person name="Gibbs R."/>
        </authorList>
    </citation>
    <scope>NUCLEOTIDE SEQUENCE [LARGE SCALE GENOMIC DNA]</scope>
    <source>
        <strain evidence="1 2">9715</strain>
    </source>
</reference>
<dbReference type="AlphaFoldDB" id="G4CNN8"/>
<dbReference type="STRING" id="1030841.HMPREF9370_0697"/>
<sequence length="49" mass="5804">MVSVVISVDYNKFCAKLNMLYRCLSETFFSDRHFESKQNFLTLSPLNYC</sequence>
<proteinExistence type="predicted"/>
<organism evidence="1 2">
    <name type="scientific">Neisseria wadsworthii 9715</name>
    <dbReference type="NCBI Taxonomy" id="1030841"/>
    <lineage>
        <taxon>Bacteria</taxon>
        <taxon>Pseudomonadati</taxon>
        <taxon>Pseudomonadota</taxon>
        <taxon>Betaproteobacteria</taxon>
        <taxon>Neisseriales</taxon>
        <taxon>Neisseriaceae</taxon>
        <taxon>Neisseria</taxon>
    </lineage>
</organism>